<feature type="non-terminal residue" evidence="1">
    <location>
        <position position="1"/>
    </location>
</feature>
<dbReference type="Proteomes" id="UP000236291">
    <property type="component" value="Unassembled WGS sequence"/>
</dbReference>
<accession>A0A2K3JQ28</accession>
<evidence type="ECO:0000313" key="2">
    <source>
        <dbReference type="Proteomes" id="UP000236291"/>
    </source>
</evidence>
<protein>
    <submittedName>
        <fullName evidence="1">Uncharacterized protein</fullName>
    </submittedName>
</protein>
<reference evidence="1 2" key="2">
    <citation type="journal article" date="2017" name="Front. Plant Sci.">
        <title>Gene Classification and Mining of Molecular Markers Useful in Red Clover (Trifolium pratense) Breeding.</title>
        <authorList>
            <person name="Istvanek J."/>
            <person name="Dluhosova J."/>
            <person name="Dluhos P."/>
            <person name="Patkova L."/>
            <person name="Nedelnik J."/>
            <person name="Repkova J."/>
        </authorList>
    </citation>
    <scope>NUCLEOTIDE SEQUENCE [LARGE SCALE GENOMIC DNA]</scope>
    <source>
        <strain evidence="2">cv. Tatra</strain>
        <tissue evidence="1">Young leaves</tissue>
    </source>
</reference>
<dbReference type="AlphaFoldDB" id="A0A2K3JQ28"/>
<dbReference type="EMBL" id="ASHM01073876">
    <property type="protein sequence ID" value="PNX56116.1"/>
    <property type="molecule type" value="Genomic_DNA"/>
</dbReference>
<proteinExistence type="predicted"/>
<organism evidence="1 2">
    <name type="scientific">Trifolium pratense</name>
    <name type="common">Red clover</name>
    <dbReference type="NCBI Taxonomy" id="57577"/>
    <lineage>
        <taxon>Eukaryota</taxon>
        <taxon>Viridiplantae</taxon>
        <taxon>Streptophyta</taxon>
        <taxon>Embryophyta</taxon>
        <taxon>Tracheophyta</taxon>
        <taxon>Spermatophyta</taxon>
        <taxon>Magnoliopsida</taxon>
        <taxon>eudicotyledons</taxon>
        <taxon>Gunneridae</taxon>
        <taxon>Pentapetalae</taxon>
        <taxon>rosids</taxon>
        <taxon>fabids</taxon>
        <taxon>Fabales</taxon>
        <taxon>Fabaceae</taxon>
        <taxon>Papilionoideae</taxon>
        <taxon>50 kb inversion clade</taxon>
        <taxon>NPAAA clade</taxon>
        <taxon>Hologalegina</taxon>
        <taxon>IRL clade</taxon>
        <taxon>Trifolieae</taxon>
        <taxon>Trifolium</taxon>
    </lineage>
</organism>
<name>A0A2K3JQ28_TRIPR</name>
<comment type="caution">
    <text evidence="1">The sequence shown here is derived from an EMBL/GenBank/DDBJ whole genome shotgun (WGS) entry which is preliminary data.</text>
</comment>
<reference evidence="1 2" key="1">
    <citation type="journal article" date="2014" name="Am. J. Bot.">
        <title>Genome assembly and annotation for red clover (Trifolium pratense; Fabaceae).</title>
        <authorList>
            <person name="Istvanek J."/>
            <person name="Jaros M."/>
            <person name="Krenek A."/>
            <person name="Repkova J."/>
        </authorList>
    </citation>
    <scope>NUCLEOTIDE SEQUENCE [LARGE SCALE GENOMIC DNA]</scope>
    <source>
        <strain evidence="2">cv. Tatra</strain>
        <tissue evidence="1">Young leaves</tissue>
    </source>
</reference>
<sequence length="94" mass="10132">STLLKLHGLKGERLGVHQSNVERILCDMVQVKAHGANVVEVAYPYCLSWPNCEGGLYDDDVHVHAVTSIKACFGIGGCFFYGIGSQGIPTVIQV</sequence>
<evidence type="ECO:0000313" key="1">
    <source>
        <dbReference type="EMBL" id="PNX56116.1"/>
    </source>
</evidence>
<gene>
    <name evidence="1" type="ORF">L195_g049713</name>
</gene>